<dbReference type="SUPFAM" id="SSF51197">
    <property type="entry name" value="Clavaminate synthase-like"/>
    <property type="match status" value="1"/>
</dbReference>
<dbReference type="PROSITE" id="PS51471">
    <property type="entry name" value="FE2OG_OXY"/>
    <property type="match status" value="1"/>
</dbReference>
<dbReference type="InterPro" id="IPR044861">
    <property type="entry name" value="IPNS-like_FE2OG_OXY"/>
</dbReference>
<dbReference type="InterPro" id="IPR027443">
    <property type="entry name" value="IPNS-like_sf"/>
</dbReference>
<dbReference type="Proteomes" id="UP000823775">
    <property type="component" value="Unassembled WGS sequence"/>
</dbReference>
<accession>A0ABS8UTD4</accession>
<dbReference type="Gene3D" id="2.60.120.330">
    <property type="entry name" value="B-lactam Antibiotic, Isopenicillin N Synthase, Chain"/>
    <property type="match status" value="2"/>
</dbReference>
<reference evidence="8 9" key="1">
    <citation type="journal article" date="2021" name="BMC Genomics">
        <title>Datura genome reveals duplications of psychoactive alkaloid biosynthetic genes and high mutation rate following tissue culture.</title>
        <authorList>
            <person name="Rajewski A."/>
            <person name="Carter-House D."/>
            <person name="Stajich J."/>
            <person name="Litt A."/>
        </authorList>
    </citation>
    <scope>NUCLEOTIDE SEQUENCE [LARGE SCALE GENOMIC DNA]</scope>
    <source>
        <strain evidence="8">AR-01</strain>
    </source>
</reference>
<comment type="similarity">
    <text evidence="1 6">Belongs to the iron/ascorbate-dependent oxidoreductase family.</text>
</comment>
<comment type="caution">
    <text evidence="8">The sequence shown here is derived from an EMBL/GenBank/DDBJ whole genome shotgun (WGS) entry which is preliminary data.</text>
</comment>
<name>A0ABS8UTD4_DATST</name>
<dbReference type="InterPro" id="IPR026992">
    <property type="entry name" value="DIOX_N"/>
</dbReference>
<feature type="domain" description="Fe2OG dioxygenase" evidence="7">
    <location>
        <begin position="165"/>
        <end position="265"/>
    </location>
</feature>
<dbReference type="InterPro" id="IPR005123">
    <property type="entry name" value="Oxoglu/Fe-dep_dioxygenase_dom"/>
</dbReference>
<evidence type="ECO:0000313" key="9">
    <source>
        <dbReference type="Proteomes" id="UP000823775"/>
    </source>
</evidence>
<evidence type="ECO:0000256" key="2">
    <source>
        <dbReference type="ARBA" id="ARBA00022723"/>
    </source>
</evidence>
<keyword evidence="4 6" id="KW-0560">Oxidoreductase</keyword>
<evidence type="ECO:0000256" key="3">
    <source>
        <dbReference type="ARBA" id="ARBA00022896"/>
    </source>
</evidence>
<evidence type="ECO:0000256" key="4">
    <source>
        <dbReference type="ARBA" id="ARBA00023002"/>
    </source>
</evidence>
<sequence>MSCLHSWPEPIIRVQELSQSGIREIPQHFVKQPADRPCFKETASHDIINDNNIPLIDLEDMKSSDESVRHQTMELISRACRDWGFFQVVNHGVSHELMANARGVWREFFHLPLEEKQKFANSPVTYEGYGSRLGVVKGGKLDWSDYFFLHFLPEPLRDEKKWPCLPITCRQTIAEYGQEPDLTLGLSSHSDPGGMTLLLPDTDVPGLQVRRGDNWLTVKPVPNAFIVNIGDQIQVLSNAIYKSVEHRVIVNSAKERVSLAFFYNPGGDILIKPAEELLTEDQPALYLPTTFNEYRAFIRTKGPCGKSQVELLKSPR</sequence>
<dbReference type="Pfam" id="PF14226">
    <property type="entry name" value="DIOX_N"/>
    <property type="match status" value="1"/>
</dbReference>
<evidence type="ECO:0000313" key="8">
    <source>
        <dbReference type="EMBL" id="MCD9637859.1"/>
    </source>
</evidence>
<dbReference type="InterPro" id="IPR050295">
    <property type="entry name" value="Plant_2OG-oxidoreductases"/>
</dbReference>
<evidence type="ECO:0000256" key="1">
    <source>
        <dbReference type="ARBA" id="ARBA00008056"/>
    </source>
</evidence>
<keyword evidence="2 6" id="KW-0479">Metal-binding</keyword>
<organism evidence="8 9">
    <name type="scientific">Datura stramonium</name>
    <name type="common">Jimsonweed</name>
    <name type="synonym">Common thornapple</name>
    <dbReference type="NCBI Taxonomy" id="4076"/>
    <lineage>
        <taxon>Eukaryota</taxon>
        <taxon>Viridiplantae</taxon>
        <taxon>Streptophyta</taxon>
        <taxon>Embryophyta</taxon>
        <taxon>Tracheophyta</taxon>
        <taxon>Spermatophyta</taxon>
        <taxon>Magnoliopsida</taxon>
        <taxon>eudicotyledons</taxon>
        <taxon>Gunneridae</taxon>
        <taxon>Pentapetalae</taxon>
        <taxon>asterids</taxon>
        <taxon>lamiids</taxon>
        <taxon>Solanales</taxon>
        <taxon>Solanaceae</taxon>
        <taxon>Solanoideae</taxon>
        <taxon>Datureae</taxon>
        <taxon>Datura</taxon>
    </lineage>
</organism>
<evidence type="ECO:0000256" key="6">
    <source>
        <dbReference type="RuleBase" id="RU003682"/>
    </source>
</evidence>
<protein>
    <recommendedName>
        <fullName evidence="7">Fe2OG dioxygenase domain-containing protein</fullName>
    </recommendedName>
</protein>
<keyword evidence="9" id="KW-1185">Reference proteome</keyword>
<proteinExistence type="inferred from homology"/>
<evidence type="ECO:0000256" key="5">
    <source>
        <dbReference type="ARBA" id="ARBA00023004"/>
    </source>
</evidence>
<dbReference type="PANTHER" id="PTHR47991">
    <property type="entry name" value="OXOGLUTARATE/IRON-DEPENDENT DIOXYGENASE"/>
    <property type="match status" value="1"/>
</dbReference>
<dbReference type="Pfam" id="PF03171">
    <property type="entry name" value="2OG-FeII_Oxy"/>
    <property type="match status" value="1"/>
</dbReference>
<keyword evidence="5 6" id="KW-0408">Iron</keyword>
<evidence type="ECO:0000259" key="7">
    <source>
        <dbReference type="PROSITE" id="PS51471"/>
    </source>
</evidence>
<keyword evidence="3" id="KW-0847">Vitamin C</keyword>
<gene>
    <name evidence="8" type="ORF">HAX54_021398</name>
</gene>
<dbReference type="EMBL" id="JACEIK010002574">
    <property type="protein sequence ID" value="MCD9637859.1"/>
    <property type="molecule type" value="Genomic_DNA"/>
</dbReference>